<evidence type="ECO:0000313" key="8">
    <source>
        <dbReference type="Proteomes" id="UP000636709"/>
    </source>
</evidence>
<dbReference type="GO" id="GO:0003677">
    <property type="term" value="F:DNA binding"/>
    <property type="evidence" value="ECO:0007669"/>
    <property type="project" value="UniProtKB-KW"/>
</dbReference>
<comment type="subcellular location">
    <subcellularLocation>
        <location evidence="1">Nucleus</location>
    </subcellularLocation>
</comment>
<keyword evidence="8" id="KW-1185">Reference proteome</keyword>
<organism evidence="7 8">
    <name type="scientific">Digitaria exilis</name>
    <dbReference type="NCBI Taxonomy" id="1010633"/>
    <lineage>
        <taxon>Eukaryota</taxon>
        <taxon>Viridiplantae</taxon>
        <taxon>Streptophyta</taxon>
        <taxon>Embryophyta</taxon>
        <taxon>Tracheophyta</taxon>
        <taxon>Spermatophyta</taxon>
        <taxon>Magnoliopsida</taxon>
        <taxon>Liliopsida</taxon>
        <taxon>Poales</taxon>
        <taxon>Poaceae</taxon>
        <taxon>PACMAD clade</taxon>
        <taxon>Panicoideae</taxon>
        <taxon>Panicodae</taxon>
        <taxon>Paniceae</taxon>
        <taxon>Anthephorinae</taxon>
        <taxon>Digitaria</taxon>
    </lineage>
</organism>
<keyword evidence="4" id="KW-0804">Transcription</keyword>
<proteinExistence type="predicted"/>
<reference evidence="7" key="1">
    <citation type="submission" date="2020-07" db="EMBL/GenBank/DDBJ databases">
        <title>Genome sequence and genetic diversity analysis of an under-domesticated orphan crop, white fonio (Digitaria exilis).</title>
        <authorList>
            <person name="Bennetzen J.L."/>
            <person name="Chen S."/>
            <person name="Ma X."/>
            <person name="Wang X."/>
            <person name="Yssel A.E.J."/>
            <person name="Chaluvadi S.R."/>
            <person name="Johnson M."/>
            <person name="Gangashetty P."/>
            <person name="Hamidou F."/>
            <person name="Sanogo M.D."/>
            <person name="Zwaenepoel A."/>
            <person name="Wallace J."/>
            <person name="Van De Peer Y."/>
            <person name="Van Deynze A."/>
        </authorList>
    </citation>
    <scope>NUCLEOTIDE SEQUENCE</scope>
    <source>
        <tissue evidence="7">Leaves</tissue>
    </source>
</reference>
<gene>
    <name evidence="7" type="ORF">HU200_047583</name>
</gene>
<keyword evidence="3" id="KW-0238">DNA-binding</keyword>
<accession>A0A835AZT9</accession>
<dbReference type="GO" id="GO:0005634">
    <property type="term" value="C:nucleus"/>
    <property type="evidence" value="ECO:0007669"/>
    <property type="project" value="UniProtKB-SubCell"/>
</dbReference>
<dbReference type="GO" id="GO:0046983">
    <property type="term" value="F:protein dimerization activity"/>
    <property type="evidence" value="ECO:0007669"/>
    <property type="project" value="InterPro"/>
</dbReference>
<evidence type="ECO:0000259" key="6">
    <source>
        <dbReference type="PROSITE" id="PS50066"/>
    </source>
</evidence>
<comment type="caution">
    <text evidence="7">The sequence shown here is derived from an EMBL/GenBank/DDBJ whole genome shotgun (WGS) entry which is preliminary data.</text>
</comment>
<name>A0A835AZT9_9POAL</name>
<keyword evidence="5" id="KW-0539">Nucleus</keyword>
<evidence type="ECO:0000256" key="1">
    <source>
        <dbReference type="ARBA" id="ARBA00004123"/>
    </source>
</evidence>
<evidence type="ECO:0000256" key="4">
    <source>
        <dbReference type="ARBA" id="ARBA00023163"/>
    </source>
</evidence>
<dbReference type="Pfam" id="PF00319">
    <property type="entry name" value="SRF-TF"/>
    <property type="match status" value="1"/>
</dbReference>
<dbReference type="EMBL" id="JACEFO010002177">
    <property type="protein sequence ID" value="KAF8676078.1"/>
    <property type="molecule type" value="Genomic_DNA"/>
</dbReference>
<evidence type="ECO:0000313" key="7">
    <source>
        <dbReference type="EMBL" id="KAF8676078.1"/>
    </source>
</evidence>
<dbReference type="SMART" id="SM00432">
    <property type="entry name" value="MADS"/>
    <property type="match status" value="1"/>
</dbReference>
<dbReference type="OrthoDB" id="679952at2759"/>
<dbReference type="SUPFAM" id="SSF55455">
    <property type="entry name" value="SRF-like"/>
    <property type="match status" value="1"/>
</dbReference>
<feature type="domain" description="MADS-box" evidence="6">
    <location>
        <begin position="3"/>
        <end position="63"/>
    </location>
</feature>
<dbReference type="Proteomes" id="UP000636709">
    <property type="component" value="Unassembled WGS sequence"/>
</dbReference>
<dbReference type="InterPro" id="IPR002100">
    <property type="entry name" value="TF_MADSbox"/>
</dbReference>
<sequence length="165" mass="18915">MPRKVRRPKVRFIDDERERSLTFSKHRSRIFMAASDLTTLTGVRVVVVLESENESFSSFGTLEADPIIDALLRGDAPTIFCTSEEQKAKITSLQNELFQLEKDKVIEEKVNNDSMMQGKDIKETSRMAKYVFGKIGDLDATELCEMYLELSKIKKDINNRLSGWD</sequence>
<keyword evidence="2" id="KW-0805">Transcription regulation</keyword>
<dbReference type="AlphaFoldDB" id="A0A835AZT9"/>
<protein>
    <recommendedName>
        <fullName evidence="6">MADS-box domain-containing protein</fullName>
    </recommendedName>
</protein>
<evidence type="ECO:0000256" key="3">
    <source>
        <dbReference type="ARBA" id="ARBA00023125"/>
    </source>
</evidence>
<evidence type="ECO:0000256" key="2">
    <source>
        <dbReference type="ARBA" id="ARBA00023015"/>
    </source>
</evidence>
<dbReference type="Gene3D" id="3.40.1810.10">
    <property type="entry name" value="Transcription factor, MADS-box"/>
    <property type="match status" value="1"/>
</dbReference>
<dbReference type="PROSITE" id="PS50066">
    <property type="entry name" value="MADS_BOX_2"/>
    <property type="match status" value="1"/>
</dbReference>
<evidence type="ECO:0000256" key="5">
    <source>
        <dbReference type="ARBA" id="ARBA00023242"/>
    </source>
</evidence>
<dbReference type="InterPro" id="IPR036879">
    <property type="entry name" value="TF_MADSbox_sf"/>
</dbReference>